<dbReference type="PANTHER" id="PTHR46380:SF2">
    <property type="entry name" value="CYCLIN-D-BINDING MYB-LIKE TRANSCRIPTION FACTOR 1"/>
    <property type="match status" value="1"/>
</dbReference>
<proteinExistence type="predicted"/>
<feature type="compositionally biased region" description="Polar residues" evidence="4">
    <location>
        <begin position="1"/>
        <end position="21"/>
    </location>
</feature>
<gene>
    <name evidence="7" type="ORF">DFH08DRAFT_675357</name>
</gene>
<dbReference type="SUPFAM" id="SSF46689">
    <property type="entry name" value="Homeodomain-like"/>
    <property type="match status" value="2"/>
</dbReference>
<feature type="region of interest" description="Disordered" evidence="4">
    <location>
        <begin position="1"/>
        <end position="28"/>
    </location>
</feature>
<feature type="domain" description="Myb-like" evidence="5">
    <location>
        <begin position="196"/>
        <end position="255"/>
    </location>
</feature>
<dbReference type="GO" id="GO:0005634">
    <property type="term" value="C:nucleus"/>
    <property type="evidence" value="ECO:0007669"/>
    <property type="project" value="UniProtKB-SubCell"/>
</dbReference>
<dbReference type="Proteomes" id="UP001218218">
    <property type="component" value="Unassembled WGS sequence"/>
</dbReference>
<evidence type="ECO:0000313" key="7">
    <source>
        <dbReference type="EMBL" id="KAJ7368486.1"/>
    </source>
</evidence>
<dbReference type="InterPro" id="IPR017930">
    <property type="entry name" value="Myb_dom"/>
</dbReference>
<accession>A0AAD7F6V3</accession>
<organism evidence="7 8">
    <name type="scientific">Mycena albidolilacea</name>
    <dbReference type="NCBI Taxonomy" id="1033008"/>
    <lineage>
        <taxon>Eukaryota</taxon>
        <taxon>Fungi</taxon>
        <taxon>Dikarya</taxon>
        <taxon>Basidiomycota</taxon>
        <taxon>Agaricomycotina</taxon>
        <taxon>Agaricomycetes</taxon>
        <taxon>Agaricomycetidae</taxon>
        <taxon>Agaricales</taxon>
        <taxon>Marasmiineae</taxon>
        <taxon>Mycenaceae</taxon>
        <taxon>Mycena</taxon>
    </lineage>
</organism>
<dbReference type="PANTHER" id="PTHR46380">
    <property type="entry name" value="CYCLIN-D-BINDING MYB-LIKE TRANSCRIPTION FACTOR 1"/>
    <property type="match status" value="1"/>
</dbReference>
<protein>
    <submittedName>
        <fullName evidence="7">Uncharacterized protein</fullName>
    </submittedName>
</protein>
<dbReference type="PROSITE" id="PS50090">
    <property type="entry name" value="MYB_LIKE"/>
    <property type="match status" value="2"/>
</dbReference>
<dbReference type="AlphaFoldDB" id="A0AAD7F6V3"/>
<feature type="compositionally biased region" description="Low complexity" evidence="4">
    <location>
        <begin position="364"/>
        <end position="375"/>
    </location>
</feature>
<reference evidence="7" key="1">
    <citation type="submission" date="2023-03" db="EMBL/GenBank/DDBJ databases">
        <title>Massive genome expansion in bonnet fungi (Mycena s.s.) driven by repeated elements and novel gene families across ecological guilds.</title>
        <authorList>
            <consortium name="Lawrence Berkeley National Laboratory"/>
            <person name="Harder C.B."/>
            <person name="Miyauchi S."/>
            <person name="Viragh M."/>
            <person name="Kuo A."/>
            <person name="Thoen E."/>
            <person name="Andreopoulos B."/>
            <person name="Lu D."/>
            <person name="Skrede I."/>
            <person name="Drula E."/>
            <person name="Henrissat B."/>
            <person name="Morin E."/>
            <person name="Kohler A."/>
            <person name="Barry K."/>
            <person name="LaButti K."/>
            <person name="Morin E."/>
            <person name="Salamov A."/>
            <person name="Lipzen A."/>
            <person name="Mereny Z."/>
            <person name="Hegedus B."/>
            <person name="Baldrian P."/>
            <person name="Stursova M."/>
            <person name="Weitz H."/>
            <person name="Taylor A."/>
            <person name="Grigoriev I.V."/>
            <person name="Nagy L.G."/>
            <person name="Martin F."/>
            <person name="Kauserud H."/>
        </authorList>
    </citation>
    <scope>NUCLEOTIDE SEQUENCE</scope>
    <source>
        <strain evidence="7">CBHHK002</strain>
    </source>
</reference>
<dbReference type="Pfam" id="PF00249">
    <property type="entry name" value="Myb_DNA-binding"/>
    <property type="match status" value="2"/>
</dbReference>
<feature type="domain" description="HTH myb-type" evidence="6">
    <location>
        <begin position="144"/>
        <end position="197"/>
    </location>
</feature>
<keyword evidence="3" id="KW-0539">Nucleus</keyword>
<evidence type="ECO:0000256" key="2">
    <source>
        <dbReference type="ARBA" id="ARBA00023125"/>
    </source>
</evidence>
<dbReference type="Gene3D" id="1.10.10.60">
    <property type="entry name" value="Homeodomain-like"/>
    <property type="match status" value="2"/>
</dbReference>
<evidence type="ECO:0000256" key="1">
    <source>
        <dbReference type="ARBA" id="ARBA00004123"/>
    </source>
</evidence>
<keyword evidence="2" id="KW-0238">DNA-binding</keyword>
<evidence type="ECO:0000259" key="5">
    <source>
        <dbReference type="PROSITE" id="PS50090"/>
    </source>
</evidence>
<feature type="region of interest" description="Disordered" evidence="4">
    <location>
        <begin position="351"/>
        <end position="387"/>
    </location>
</feature>
<evidence type="ECO:0000256" key="3">
    <source>
        <dbReference type="ARBA" id="ARBA00023242"/>
    </source>
</evidence>
<dbReference type="SMART" id="SM00717">
    <property type="entry name" value="SANT"/>
    <property type="match status" value="3"/>
</dbReference>
<evidence type="ECO:0000259" key="6">
    <source>
        <dbReference type="PROSITE" id="PS51294"/>
    </source>
</evidence>
<dbReference type="CDD" id="cd00167">
    <property type="entry name" value="SANT"/>
    <property type="match status" value="2"/>
</dbReference>
<dbReference type="PROSITE" id="PS51294">
    <property type="entry name" value="HTH_MYB"/>
    <property type="match status" value="1"/>
</dbReference>
<dbReference type="InterPro" id="IPR051651">
    <property type="entry name" value="DMTF1_DNA-bind_reg"/>
</dbReference>
<dbReference type="GO" id="GO:0003700">
    <property type="term" value="F:DNA-binding transcription factor activity"/>
    <property type="evidence" value="ECO:0007669"/>
    <property type="project" value="TreeGrafter"/>
</dbReference>
<evidence type="ECO:0000313" key="8">
    <source>
        <dbReference type="Proteomes" id="UP001218218"/>
    </source>
</evidence>
<dbReference type="EMBL" id="JARIHO010000001">
    <property type="protein sequence ID" value="KAJ7368486.1"/>
    <property type="molecule type" value="Genomic_DNA"/>
</dbReference>
<dbReference type="GO" id="GO:0000976">
    <property type="term" value="F:transcription cis-regulatory region binding"/>
    <property type="evidence" value="ECO:0007669"/>
    <property type="project" value="TreeGrafter"/>
</dbReference>
<feature type="domain" description="Myb-like" evidence="5">
    <location>
        <begin position="144"/>
        <end position="193"/>
    </location>
</feature>
<sequence length="387" mass="43670">MTAIPSTSARPPAAVSTSGAKKSTKKHRRTLDMTLPSASDSSSLTGHAHLLATKWMSPAKLAELIASEGLVYKKGKFSAIEIKQINDAIENYRTTRNLSEEDVNAIIFPSDEKQRDAVFWSELSSAVSERPIIAVYHYVRRARHPMKGQGKWQPEEDAKLIQAVTSLGQQWENVARLVGRMATDCRDRYRNHIVNRDKRVSGPWSSAEEEKLTQIVVDMQKGKDLDNDIFWGKVSEMMGGTRTRQQCRIKWTDSLSKRYKADGQSARWSSRDSFILIHKIDSLNVRDDTEIDWKTMQDPQWNLWSAHVLQRRWLTMKKGIKGFEDMTHPEIMDILRVKNADVPHAKVVKSAKFVVDSDDEEPRAGSSTGPGTSAGQRKGDSSDSDSE</sequence>
<evidence type="ECO:0000256" key="4">
    <source>
        <dbReference type="SAM" id="MobiDB-lite"/>
    </source>
</evidence>
<comment type="caution">
    <text evidence="7">The sequence shown here is derived from an EMBL/GenBank/DDBJ whole genome shotgun (WGS) entry which is preliminary data.</text>
</comment>
<name>A0AAD7F6V3_9AGAR</name>
<dbReference type="InterPro" id="IPR001005">
    <property type="entry name" value="SANT/Myb"/>
</dbReference>
<dbReference type="InterPro" id="IPR009057">
    <property type="entry name" value="Homeodomain-like_sf"/>
</dbReference>
<keyword evidence="8" id="KW-1185">Reference proteome</keyword>
<comment type="subcellular location">
    <subcellularLocation>
        <location evidence="1">Nucleus</location>
    </subcellularLocation>
</comment>